<dbReference type="Proteomes" id="UP000198538">
    <property type="component" value="Unassembled WGS sequence"/>
</dbReference>
<dbReference type="Pfam" id="PF12697">
    <property type="entry name" value="Abhydrolase_6"/>
    <property type="match status" value="1"/>
</dbReference>
<reference evidence="4" key="1">
    <citation type="submission" date="2016-10" db="EMBL/GenBank/DDBJ databases">
        <authorList>
            <person name="Varghese N."/>
            <person name="Submissions S."/>
        </authorList>
    </citation>
    <scope>NUCLEOTIDE SEQUENCE [LARGE SCALE GENOMIC DNA]</scope>
    <source>
        <strain evidence="4">BL9</strain>
    </source>
</reference>
<dbReference type="Gene3D" id="3.40.50.1820">
    <property type="entry name" value="alpha/beta hydrolase"/>
    <property type="match status" value="1"/>
</dbReference>
<dbReference type="AlphaFoldDB" id="A0A1G5CY98"/>
<keyword evidence="1" id="KW-0472">Membrane</keyword>
<keyword evidence="4" id="KW-1185">Reference proteome</keyword>
<dbReference type="InterPro" id="IPR000073">
    <property type="entry name" value="AB_hydrolase_1"/>
</dbReference>
<dbReference type="GO" id="GO:0016020">
    <property type="term" value="C:membrane"/>
    <property type="evidence" value="ECO:0007669"/>
    <property type="project" value="TreeGrafter"/>
</dbReference>
<dbReference type="STRING" id="582692.SAMN05720606_102255"/>
<evidence type="ECO:0000313" key="3">
    <source>
        <dbReference type="EMBL" id="SCY07386.1"/>
    </source>
</evidence>
<dbReference type="SUPFAM" id="SSF53474">
    <property type="entry name" value="alpha/beta-Hydrolases"/>
    <property type="match status" value="1"/>
</dbReference>
<evidence type="ECO:0000313" key="4">
    <source>
        <dbReference type="Proteomes" id="UP000198538"/>
    </source>
</evidence>
<accession>A0A1G5CY98</accession>
<dbReference type="PANTHER" id="PTHR43798:SF33">
    <property type="entry name" value="HYDROLASE, PUTATIVE (AFU_ORTHOLOGUE AFUA_2G14860)-RELATED"/>
    <property type="match status" value="1"/>
</dbReference>
<keyword evidence="1" id="KW-1133">Transmembrane helix</keyword>
<protein>
    <submittedName>
        <fullName evidence="3">Pimeloyl-ACP methyl ester carboxylesterase</fullName>
    </submittedName>
</protein>
<dbReference type="InterPro" id="IPR050266">
    <property type="entry name" value="AB_hydrolase_sf"/>
</dbReference>
<evidence type="ECO:0000259" key="2">
    <source>
        <dbReference type="Pfam" id="PF12697"/>
    </source>
</evidence>
<dbReference type="EMBL" id="FMVM01000002">
    <property type="protein sequence ID" value="SCY07386.1"/>
    <property type="molecule type" value="Genomic_DNA"/>
</dbReference>
<name>A0A1G5CY98_9BACL</name>
<feature type="transmembrane region" description="Helical" evidence="1">
    <location>
        <begin position="27"/>
        <end position="49"/>
    </location>
</feature>
<keyword evidence="1" id="KW-0812">Transmembrane</keyword>
<organism evidence="3 4">
    <name type="scientific">Paenibacillus polysaccharolyticus</name>
    <dbReference type="NCBI Taxonomy" id="582692"/>
    <lineage>
        <taxon>Bacteria</taxon>
        <taxon>Bacillati</taxon>
        <taxon>Bacillota</taxon>
        <taxon>Bacilli</taxon>
        <taxon>Bacillales</taxon>
        <taxon>Paenibacillaceae</taxon>
        <taxon>Paenibacillus</taxon>
    </lineage>
</organism>
<proteinExistence type="predicted"/>
<gene>
    <name evidence="3" type="ORF">SAMN05720606_102255</name>
</gene>
<sequence length="335" mass="38078">MLIEPSHSDSKKTKASQDSKVKRVLKLLLKVIASILIVILLFIATVFTVNQVSSHSEQKRLEHYGQQVSVDGKRMNVFMQGEGKETIVILPGFGTASPALDFKPLISELSPYYKVVVVEPFGYGLSEQTDKERSSANITHEIHSALQSLGIKRYTLMAHSISGLYSLDYVNRYADEVQAFIGLDHSVPSLSEQKVEASDIEPIKWFRNLGFARVQLKLTDDPYEGLSYDDDTREQLNILIRKNMYNNTQLNEAVSMYSNFHAAKQLTWPSDLPVLFFVQKNHPVVKEWVAEHEKQMTNAKQGEMVLLEAGHYLYRSHPKEIAEKIKEFTEKIATD</sequence>
<dbReference type="RefSeq" id="WP_338060859.1">
    <property type="nucleotide sequence ID" value="NZ_FMVM01000002.1"/>
</dbReference>
<feature type="domain" description="AB hydrolase-1" evidence="2">
    <location>
        <begin position="87"/>
        <end position="323"/>
    </location>
</feature>
<evidence type="ECO:0000256" key="1">
    <source>
        <dbReference type="SAM" id="Phobius"/>
    </source>
</evidence>
<dbReference type="InterPro" id="IPR029058">
    <property type="entry name" value="AB_hydrolase_fold"/>
</dbReference>
<dbReference type="PANTHER" id="PTHR43798">
    <property type="entry name" value="MONOACYLGLYCEROL LIPASE"/>
    <property type="match status" value="1"/>
</dbReference>